<evidence type="ECO:0000256" key="2">
    <source>
        <dbReference type="RuleBase" id="RU003829"/>
    </source>
</evidence>
<keyword evidence="5" id="KW-1185">Reference proteome</keyword>
<dbReference type="InterPro" id="IPR001373">
    <property type="entry name" value="Cullin_N"/>
</dbReference>
<dbReference type="GO" id="GO:0070979">
    <property type="term" value="P:protein K11-linked ubiquitination"/>
    <property type="evidence" value="ECO:0007669"/>
    <property type="project" value="TreeGrafter"/>
</dbReference>
<evidence type="ECO:0000259" key="3">
    <source>
        <dbReference type="PROSITE" id="PS50069"/>
    </source>
</evidence>
<dbReference type="GO" id="GO:0031625">
    <property type="term" value="F:ubiquitin protein ligase binding"/>
    <property type="evidence" value="ECO:0007669"/>
    <property type="project" value="InterPro"/>
</dbReference>
<dbReference type="Gene3D" id="1.20.1310.10">
    <property type="entry name" value="Cullin Repeats"/>
    <property type="match status" value="1"/>
</dbReference>
<dbReference type="OrthoDB" id="5581181at2759"/>
<reference evidence="5" key="2">
    <citation type="submission" date="2009-11" db="EMBL/GenBank/DDBJ databases">
        <title>The Genome Sequence of Allomyces macrogynus strain ATCC 38327.</title>
        <authorList>
            <consortium name="The Broad Institute Genome Sequencing Platform"/>
            <person name="Russ C."/>
            <person name="Cuomo C."/>
            <person name="Shea T."/>
            <person name="Young S.K."/>
            <person name="Zeng Q."/>
            <person name="Koehrsen M."/>
            <person name="Haas B."/>
            <person name="Borodovsky M."/>
            <person name="Guigo R."/>
            <person name="Alvarado L."/>
            <person name="Berlin A."/>
            <person name="Borenstein D."/>
            <person name="Chen Z."/>
            <person name="Engels R."/>
            <person name="Freedman E."/>
            <person name="Gellesch M."/>
            <person name="Goldberg J."/>
            <person name="Griggs A."/>
            <person name="Gujja S."/>
            <person name="Heiman D."/>
            <person name="Hepburn T."/>
            <person name="Howarth C."/>
            <person name="Jen D."/>
            <person name="Larson L."/>
            <person name="Lewis B."/>
            <person name="Mehta T."/>
            <person name="Park D."/>
            <person name="Pearson M."/>
            <person name="Roberts A."/>
            <person name="Saif S."/>
            <person name="Shenoy N."/>
            <person name="Sisk P."/>
            <person name="Stolte C."/>
            <person name="Sykes S."/>
            <person name="Walk T."/>
            <person name="White J."/>
            <person name="Yandava C."/>
            <person name="Burger G."/>
            <person name="Gray M.W."/>
            <person name="Holland P.W.H."/>
            <person name="King N."/>
            <person name="Lang F.B.F."/>
            <person name="Roger A.J."/>
            <person name="Ruiz-Trillo I."/>
            <person name="Lander E."/>
            <person name="Nusbaum C."/>
        </authorList>
    </citation>
    <scope>NUCLEOTIDE SEQUENCE [LARGE SCALE GENOMIC DNA]</scope>
    <source>
        <strain evidence="5">ATCC 38327</strain>
    </source>
</reference>
<dbReference type="eggNOG" id="KOG2165">
    <property type="taxonomic scope" value="Eukaryota"/>
</dbReference>
<gene>
    <name evidence="4" type="ORF">AMAG_00961</name>
</gene>
<evidence type="ECO:0000256" key="1">
    <source>
        <dbReference type="PROSITE-ProRule" id="PRU00330"/>
    </source>
</evidence>
<dbReference type="GO" id="GO:0006511">
    <property type="term" value="P:ubiquitin-dependent protein catabolic process"/>
    <property type="evidence" value="ECO:0007669"/>
    <property type="project" value="InterPro"/>
</dbReference>
<dbReference type="SMART" id="SM00182">
    <property type="entry name" value="CULLIN"/>
    <property type="match status" value="1"/>
</dbReference>
<dbReference type="InterPro" id="IPR036317">
    <property type="entry name" value="Cullin_homology_sf"/>
</dbReference>
<dbReference type="PANTHER" id="PTHR45957:SF1">
    <property type="entry name" value="ANAPHASE-PROMOTING COMPLEX SUBUNIT 2"/>
    <property type="match status" value="1"/>
</dbReference>
<dbReference type="EMBL" id="GG745328">
    <property type="protein sequence ID" value="KNE55024.1"/>
    <property type="molecule type" value="Genomic_DNA"/>
</dbReference>
<dbReference type="OMA" id="CCEAMAP"/>
<evidence type="ECO:0000313" key="5">
    <source>
        <dbReference type="Proteomes" id="UP000054350"/>
    </source>
</evidence>
<feature type="domain" description="Cullin family profile" evidence="3">
    <location>
        <begin position="461"/>
        <end position="668"/>
    </location>
</feature>
<dbReference type="VEuPathDB" id="FungiDB:AMAG_00961"/>
<dbReference type="Gene3D" id="3.30.230.130">
    <property type="entry name" value="Cullin, Chain C, Domain 2"/>
    <property type="match status" value="1"/>
</dbReference>
<dbReference type="PANTHER" id="PTHR45957">
    <property type="entry name" value="ANAPHASE-PROMOTING COMPLEX SUBUNIT 2"/>
    <property type="match status" value="1"/>
</dbReference>
<dbReference type="GO" id="GO:0007091">
    <property type="term" value="P:metaphase/anaphase transition of mitotic cell cycle"/>
    <property type="evidence" value="ECO:0007669"/>
    <property type="project" value="TreeGrafter"/>
</dbReference>
<dbReference type="InterPro" id="IPR057975">
    <property type="entry name" value="TPR_ANAPC2"/>
</dbReference>
<reference evidence="4 5" key="1">
    <citation type="submission" date="2009-11" db="EMBL/GenBank/DDBJ databases">
        <title>Annotation of Allomyces macrogynus ATCC 38327.</title>
        <authorList>
            <consortium name="The Broad Institute Genome Sequencing Platform"/>
            <person name="Russ C."/>
            <person name="Cuomo C."/>
            <person name="Burger G."/>
            <person name="Gray M.W."/>
            <person name="Holland P.W.H."/>
            <person name="King N."/>
            <person name="Lang F.B.F."/>
            <person name="Roger A.J."/>
            <person name="Ruiz-Trillo I."/>
            <person name="Young S.K."/>
            <person name="Zeng Q."/>
            <person name="Gargeya S."/>
            <person name="Fitzgerald M."/>
            <person name="Haas B."/>
            <person name="Abouelleil A."/>
            <person name="Alvarado L."/>
            <person name="Arachchi H.M."/>
            <person name="Berlin A."/>
            <person name="Chapman S.B."/>
            <person name="Gearin G."/>
            <person name="Goldberg J."/>
            <person name="Griggs A."/>
            <person name="Gujja S."/>
            <person name="Hansen M."/>
            <person name="Heiman D."/>
            <person name="Howarth C."/>
            <person name="Larimer J."/>
            <person name="Lui A."/>
            <person name="MacDonald P.J.P."/>
            <person name="McCowen C."/>
            <person name="Montmayeur A."/>
            <person name="Murphy C."/>
            <person name="Neiman D."/>
            <person name="Pearson M."/>
            <person name="Priest M."/>
            <person name="Roberts A."/>
            <person name="Saif S."/>
            <person name="Shea T."/>
            <person name="Sisk P."/>
            <person name="Stolte C."/>
            <person name="Sykes S."/>
            <person name="Wortman J."/>
            <person name="Nusbaum C."/>
            <person name="Birren B."/>
        </authorList>
    </citation>
    <scope>NUCLEOTIDE SEQUENCE [LARGE SCALE GENOMIC DNA]</scope>
    <source>
        <strain evidence="4 5">ATCC 38327</strain>
    </source>
</reference>
<dbReference type="GO" id="GO:0005680">
    <property type="term" value="C:anaphase-promoting complex"/>
    <property type="evidence" value="ECO:0007669"/>
    <property type="project" value="TreeGrafter"/>
</dbReference>
<comment type="similarity">
    <text evidence="1 2">Belongs to the cullin family.</text>
</comment>
<dbReference type="InterPro" id="IPR044554">
    <property type="entry name" value="ANAPC2"/>
</dbReference>
<name>A0A0L0RY67_ALLM3</name>
<dbReference type="SUPFAM" id="SSF75632">
    <property type="entry name" value="Cullin homology domain"/>
    <property type="match status" value="1"/>
</dbReference>
<dbReference type="Pfam" id="PF00888">
    <property type="entry name" value="Cullin"/>
    <property type="match status" value="1"/>
</dbReference>
<dbReference type="Proteomes" id="UP000054350">
    <property type="component" value="Unassembled WGS sequence"/>
</dbReference>
<sequence length="826" mass="90039">MTRSLNHVLQDLYALGDSPAAKLQRTHHVCSQLTEAMKWSLEHNDIPVNEINPEVELIKTAPILRDHLFSELNRYLGDCLHVADQELIAAQPDTNESIRRALAHLEHLHRAHGIVAGWLQLLDAPATTRAEFALLFQAYGSHIFQDRVVQHQLATLIATPSTSLDYLWGRRPVVATRYVQGALQSLLSTQEARNVLLGVAEYSRSPRPARAAVFAASAGMIPIIRDLGLLAPLRPTILRRVQDHVADYVAQTCAEVGLDVRAIDVCLYTVTEFAVPRLAGTNCFGTKEEMIDALEQLVVAVMHAMVDARAPAIVDMVVDLGASEGARSDLKIALEATKRVADVAAIANSAMTQRFAHLGQSSTDLLFYLSNATRLCQYLDASGELFAAATPDLAAYFRTRTDAMPAILEFVLGSGRALLAESHGRETREHDEIMFTDTIDFSGVDEDASTLSTRGLRAPPDTLSLVLNVYSSKDVFMNVYRAGLADRILKAMSVTSAALDVKAEKDVLSKLRVRFGAKAVVACDDMIRDLEASQALNVAYAGVCKPDEPSMIALVVSDVMWPEDEKQEYQFHPGIQRAHSHYLTTFQAHRPLRNLEWLPHHGHIVLEVTLDDGVSHDIACMPTTADVFLHLQDLHLDAAPTREAVVTALAAATHSTAAHVRTALDFWVTEGFLDRSTYAPLPSRLLGTRLTTISTAAAARPRPSSPIPDILHDPAFFAAPLSSMTVKSDAPVLSARDKALATVLDAPPVPGTSTARIDQIARFAPIVLGRGPAPSLTRLQEGLRMFGVANVTPAEMAFVVGKLVREKKVDVNEKGEYVKALPPPSP</sequence>
<evidence type="ECO:0000313" key="4">
    <source>
        <dbReference type="EMBL" id="KNE55024.1"/>
    </source>
</evidence>
<organism evidence="4 5">
    <name type="scientific">Allomyces macrogynus (strain ATCC 38327)</name>
    <name type="common">Allomyces javanicus var. macrogynus</name>
    <dbReference type="NCBI Taxonomy" id="578462"/>
    <lineage>
        <taxon>Eukaryota</taxon>
        <taxon>Fungi</taxon>
        <taxon>Fungi incertae sedis</taxon>
        <taxon>Blastocladiomycota</taxon>
        <taxon>Blastocladiomycetes</taxon>
        <taxon>Blastocladiales</taxon>
        <taxon>Blastocladiaceae</taxon>
        <taxon>Allomyces</taxon>
    </lineage>
</organism>
<dbReference type="Pfam" id="PF25773">
    <property type="entry name" value="TPR_ANAPC2"/>
    <property type="match status" value="1"/>
</dbReference>
<accession>A0A0L0RY67</accession>
<protein>
    <recommendedName>
        <fullName evidence="3">Cullin family profile domain-containing protein</fullName>
    </recommendedName>
</protein>
<dbReference type="InterPro" id="IPR016158">
    <property type="entry name" value="Cullin_homology"/>
</dbReference>
<proteinExistence type="inferred from homology"/>
<dbReference type="PROSITE" id="PS50069">
    <property type="entry name" value="CULLIN_2"/>
    <property type="match status" value="1"/>
</dbReference>
<dbReference type="AlphaFoldDB" id="A0A0L0RY67"/>
<dbReference type="STRING" id="578462.A0A0L0RY67"/>